<dbReference type="AlphaFoldDB" id="A0A225W4J7"/>
<dbReference type="EMBL" id="NBNE01001796">
    <property type="protein sequence ID" value="OWZ12626.1"/>
    <property type="molecule type" value="Genomic_DNA"/>
</dbReference>
<gene>
    <name evidence="2" type="ORF">PHMEG_00014184</name>
</gene>
<dbReference type="Proteomes" id="UP000198211">
    <property type="component" value="Unassembled WGS sequence"/>
</dbReference>
<name>A0A225W4J7_9STRA</name>
<proteinExistence type="predicted"/>
<sequence length="367" mass="41715">MSDYSNVEQFNSHVIGTRTQHTECSTRIDQVLHEDDNISANQLVSRQKPQYSGSLYSTTIPWYTKLDHKSDDVITDQSTQHESSKPSETTESVVAKPRDGETCELKAAILAAINQGKEAGRRRRRVIQQRYRQRINDRATSLAVDTAKLKGEIQQLTVQHQVLLTRVPLSTTPWSVVVAYYDLFRNGLKLPRHLQGTLSTSDSNDVYKNFLHAVMAPEVSVNTGFGVDAALEDWKLLCRNIEDLDIQIVRLEYEEHDSLVVYVRGTATITEAMLRNEFSHLIPDLTRQKWSSIASKLVGQQLEVFTTKRFVWDTANSRIVSAHYAEDLVTPLQKLLGNLSDVAYMLRMPLNAQGTTRWGRSFHSMNH</sequence>
<comment type="caution">
    <text evidence="2">The sequence shown here is derived from an EMBL/GenBank/DDBJ whole genome shotgun (WGS) entry which is preliminary data.</text>
</comment>
<organism evidence="2 3">
    <name type="scientific">Phytophthora megakarya</name>
    <dbReference type="NCBI Taxonomy" id="4795"/>
    <lineage>
        <taxon>Eukaryota</taxon>
        <taxon>Sar</taxon>
        <taxon>Stramenopiles</taxon>
        <taxon>Oomycota</taxon>
        <taxon>Peronosporomycetes</taxon>
        <taxon>Peronosporales</taxon>
        <taxon>Peronosporaceae</taxon>
        <taxon>Phytophthora</taxon>
    </lineage>
</organism>
<evidence type="ECO:0000313" key="3">
    <source>
        <dbReference type="Proteomes" id="UP000198211"/>
    </source>
</evidence>
<evidence type="ECO:0000313" key="2">
    <source>
        <dbReference type="EMBL" id="OWZ12626.1"/>
    </source>
</evidence>
<dbReference type="OrthoDB" id="121427at2759"/>
<feature type="region of interest" description="Disordered" evidence="1">
    <location>
        <begin position="73"/>
        <end position="98"/>
    </location>
</feature>
<evidence type="ECO:0008006" key="4">
    <source>
        <dbReference type="Google" id="ProtNLM"/>
    </source>
</evidence>
<reference evidence="3" key="1">
    <citation type="submission" date="2017-03" db="EMBL/GenBank/DDBJ databases">
        <title>Phytopthora megakarya and P. palmivora, two closely related causual agents of cacao black pod achieved similar genome size and gene model numbers by different mechanisms.</title>
        <authorList>
            <person name="Ali S."/>
            <person name="Shao J."/>
            <person name="Larry D.J."/>
            <person name="Kronmiller B."/>
            <person name="Shen D."/>
            <person name="Strem M.D."/>
            <person name="Melnick R.L."/>
            <person name="Guiltinan M.J."/>
            <person name="Tyler B.M."/>
            <person name="Meinhardt L.W."/>
            <person name="Bailey B.A."/>
        </authorList>
    </citation>
    <scope>NUCLEOTIDE SEQUENCE [LARGE SCALE GENOMIC DNA]</scope>
    <source>
        <strain evidence="3">zdho120</strain>
    </source>
</reference>
<accession>A0A225W4J7</accession>
<feature type="compositionally biased region" description="Polar residues" evidence="1">
    <location>
        <begin position="75"/>
        <end position="92"/>
    </location>
</feature>
<evidence type="ECO:0000256" key="1">
    <source>
        <dbReference type="SAM" id="MobiDB-lite"/>
    </source>
</evidence>
<keyword evidence="3" id="KW-1185">Reference proteome</keyword>
<protein>
    <recommendedName>
        <fullName evidence="4">Bzip transcription factor</fullName>
    </recommendedName>
</protein>